<keyword evidence="3" id="KW-1185">Reference proteome</keyword>
<feature type="transmembrane region" description="Helical" evidence="1">
    <location>
        <begin position="6"/>
        <end position="29"/>
    </location>
</feature>
<proteinExistence type="predicted"/>
<feature type="transmembrane region" description="Helical" evidence="1">
    <location>
        <begin position="73"/>
        <end position="96"/>
    </location>
</feature>
<organism evidence="2 3">
    <name type="scientific">Erwinia phage vB_EamM-Bue1</name>
    <dbReference type="NCBI Taxonomy" id="2099338"/>
    <lineage>
        <taxon>Viruses</taxon>
        <taxon>Duplodnaviria</taxon>
        <taxon>Heunggongvirae</taxon>
        <taxon>Uroviricota</taxon>
        <taxon>Caudoviricetes</taxon>
        <taxon>Pantevenvirales</taxon>
        <taxon>Ackermannviridae</taxon>
        <taxon>Nezavisimistyvirus</taxon>
        <taxon>Nezavisimistyvirus bue1</taxon>
    </lineage>
</organism>
<evidence type="ECO:0000313" key="2">
    <source>
        <dbReference type="EMBL" id="AVO22898.1"/>
    </source>
</evidence>
<accession>A0A2P1JU69</accession>
<dbReference type="EMBL" id="MG973030">
    <property type="protein sequence ID" value="AVO22898.1"/>
    <property type="molecule type" value="Genomic_DNA"/>
</dbReference>
<reference evidence="2 3" key="1">
    <citation type="submission" date="2018-02" db="EMBL/GenBank/DDBJ databases">
        <title>Complete Genome Sequences of Erwinia amylovora Phages vB_EamP-S2 and vB_EamM-Bue1.</title>
        <authorList>
            <person name="Knecht L.E."/>
        </authorList>
    </citation>
    <scope>NUCLEOTIDE SEQUENCE [LARGE SCALE GENOMIC DNA]</scope>
</reference>
<name>A0A2P1JU69_9CAUD</name>
<keyword evidence="1" id="KW-0472">Membrane</keyword>
<evidence type="ECO:0000313" key="3">
    <source>
        <dbReference type="Proteomes" id="UP000242372"/>
    </source>
</evidence>
<protein>
    <submittedName>
        <fullName evidence="2">Uncharacterized protein</fullName>
    </submittedName>
</protein>
<dbReference type="Proteomes" id="UP000242372">
    <property type="component" value="Segment"/>
</dbReference>
<dbReference type="KEGG" id="vg:55607850"/>
<sequence length="97" mass="11017">MLNLLTDITTIVLLTAVAYYFATGLLQYWRGIAMMNSMYVVSQNLDTNQRSVAQYEFLNTYYLEYTKDGTRQIAWSIIAAGVIIVLRLVAGALYAYL</sequence>
<keyword evidence="1" id="KW-0812">Transmembrane</keyword>
<dbReference type="GeneID" id="55607850"/>
<dbReference type="RefSeq" id="YP_009837657.1">
    <property type="nucleotide sequence ID" value="NC_048702.1"/>
</dbReference>
<evidence type="ECO:0000256" key="1">
    <source>
        <dbReference type="SAM" id="Phobius"/>
    </source>
</evidence>
<keyword evidence="1" id="KW-1133">Transmembrane helix</keyword>